<evidence type="ECO:0000313" key="3">
    <source>
        <dbReference type="Proteomes" id="UP000004810"/>
    </source>
</evidence>
<comment type="caution">
    <text evidence="2">The sequence shown here is derived from an EMBL/GenBank/DDBJ whole genome shotgun (WGS) entry which is preliminary data.</text>
</comment>
<evidence type="ECO:0000256" key="1">
    <source>
        <dbReference type="SAM" id="Phobius"/>
    </source>
</evidence>
<name>J9DR12_WUCBA</name>
<sequence>MALVSSRGSILEPHKRRHVTKIIYIRVPLLICEIAITGSSTIFAYSEMRKKKEVKEDKSR</sequence>
<accession>J9DR12</accession>
<keyword evidence="1" id="KW-0812">Transmembrane</keyword>
<organism evidence="2 3">
    <name type="scientific">Wuchereria bancrofti</name>
    <dbReference type="NCBI Taxonomy" id="6293"/>
    <lineage>
        <taxon>Eukaryota</taxon>
        <taxon>Metazoa</taxon>
        <taxon>Ecdysozoa</taxon>
        <taxon>Nematoda</taxon>
        <taxon>Chromadorea</taxon>
        <taxon>Rhabditida</taxon>
        <taxon>Spirurina</taxon>
        <taxon>Spiruromorpha</taxon>
        <taxon>Filarioidea</taxon>
        <taxon>Onchocercidae</taxon>
        <taxon>Wuchereria</taxon>
    </lineage>
</organism>
<feature type="transmembrane region" description="Helical" evidence="1">
    <location>
        <begin position="23"/>
        <end position="45"/>
    </location>
</feature>
<evidence type="ECO:0000313" key="2">
    <source>
        <dbReference type="EMBL" id="EJW72006.1"/>
    </source>
</evidence>
<dbReference type="AlphaFoldDB" id="J9DR12"/>
<dbReference type="EMBL" id="ADBV01017178">
    <property type="protein sequence ID" value="EJW72006.1"/>
    <property type="molecule type" value="Genomic_DNA"/>
</dbReference>
<protein>
    <submittedName>
        <fullName evidence="2">Uncharacterized protein</fullName>
    </submittedName>
</protein>
<proteinExistence type="predicted"/>
<keyword evidence="1" id="KW-1133">Transmembrane helix</keyword>
<gene>
    <name evidence="2" type="ORF">WUBG_17088</name>
</gene>
<keyword evidence="1" id="KW-0472">Membrane</keyword>
<reference evidence="3" key="1">
    <citation type="submission" date="2012-08" db="EMBL/GenBank/DDBJ databases">
        <title>The Genome Sequence of Wuchereria bancrofti.</title>
        <authorList>
            <person name="Nutman T.B."/>
            <person name="Fink D.L."/>
            <person name="Russ C."/>
            <person name="Young S."/>
            <person name="Zeng Q."/>
            <person name="Koehrsen M."/>
            <person name="Alvarado L."/>
            <person name="Berlin A."/>
            <person name="Chapman S.B."/>
            <person name="Chen Z."/>
            <person name="Freedman E."/>
            <person name="Gellesch M."/>
            <person name="Goldberg J."/>
            <person name="Griggs A."/>
            <person name="Gujja S."/>
            <person name="Heilman E.R."/>
            <person name="Heiman D."/>
            <person name="Hepburn T."/>
            <person name="Howarth C."/>
            <person name="Jen D."/>
            <person name="Larson L."/>
            <person name="Lewis B."/>
            <person name="Mehta T."/>
            <person name="Park D."/>
            <person name="Pearson M."/>
            <person name="Roberts A."/>
            <person name="Saif S."/>
            <person name="Shea T."/>
            <person name="Shenoy N."/>
            <person name="Sisk P."/>
            <person name="Stolte C."/>
            <person name="Sykes S."/>
            <person name="Walk T."/>
            <person name="White J."/>
            <person name="Yandava C."/>
            <person name="Haas B."/>
            <person name="Henn M.R."/>
            <person name="Nusbaum C."/>
            <person name="Birren B."/>
        </authorList>
    </citation>
    <scope>NUCLEOTIDE SEQUENCE [LARGE SCALE GENOMIC DNA]</scope>
    <source>
        <strain evidence="3">NA</strain>
    </source>
</reference>
<dbReference type="Proteomes" id="UP000004810">
    <property type="component" value="Unassembled WGS sequence"/>
</dbReference>